<feature type="compositionally biased region" description="Polar residues" evidence="1">
    <location>
        <begin position="357"/>
        <end position="380"/>
    </location>
</feature>
<dbReference type="AlphaFoldDB" id="A0A9W8P6E5"/>
<reference evidence="2 3" key="1">
    <citation type="journal article" date="2023" name="Proc. Natl. Acad. Sci. U.S.A.">
        <title>A global phylogenomic analysis of the shiitake genus Lentinula.</title>
        <authorList>
            <person name="Sierra-Patev S."/>
            <person name="Min B."/>
            <person name="Naranjo-Ortiz M."/>
            <person name="Looney B."/>
            <person name="Konkel Z."/>
            <person name="Slot J.C."/>
            <person name="Sakamoto Y."/>
            <person name="Steenwyk J.L."/>
            <person name="Rokas A."/>
            <person name="Carro J."/>
            <person name="Camarero S."/>
            <person name="Ferreira P."/>
            <person name="Molpeceres G."/>
            <person name="Ruiz-Duenas F.J."/>
            <person name="Serrano A."/>
            <person name="Henrissat B."/>
            <person name="Drula E."/>
            <person name="Hughes K.W."/>
            <person name="Mata J.L."/>
            <person name="Ishikawa N.K."/>
            <person name="Vargas-Isla R."/>
            <person name="Ushijima S."/>
            <person name="Smith C.A."/>
            <person name="Donoghue J."/>
            <person name="Ahrendt S."/>
            <person name="Andreopoulos W."/>
            <person name="He G."/>
            <person name="LaButti K."/>
            <person name="Lipzen A."/>
            <person name="Ng V."/>
            <person name="Riley R."/>
            <person name="Sandor L."/>
            <person name="Barry K."/>
            <person name="Martinez A.T."/>
            <person name="Xiao Y."/>
            <person name="Gibbons J.G."/>
            <person name="Terashima K."/>
            <person name="Grigoriev I.V."/>
            <person name="Hibbett D."/>
        </authorList>
    </citation>
    <scope>NUCLEOTIDE SEQUENCE [LARGE SCALE GENOMIC DNA]</scope>
    <source>
        <strain evidence="2 3">TFB7810</strain>
    </source>
</reference>
<gene>
    <name evidence="2" type="ORF">DFH05DRAFT_1522028</name>
</gene>
<feature type="compositionally biased region" description="Basic and acidic residues" evidence="1">
    <location>
        <begin position="21"/>
        <end position="35"/>
    </location>
</feature>
<feature type="compositionally biased region" description="Polar residues" evidence="1">
    <location>
        <begin position="553"/>
        <end position="563"/>
    </location>
</feature>
<organism evidence="2 3">
    <name type="scientific">Lentinula detonsa</name>
    <dbReference type="NCBI Taxonomy" id="2804962"/>
    <lineage>
        <taxon>Eukaryota</taxon>
        <taxon>Fungi</taxon>
        <taxon>Dikarya</taxon>
        <taxon>Basidiomycota</taxon>
        <taxon>Agaricomycotina</taxon>
        <taxon>Agaricomycetes</taxon>
        <taxon>Agaricomycetidae</taxon>
        <taxon>Agaricales</taxon>
        <taxon>Marasmiineae</taxon>
        <taxon>Omphalotaceae</taxon>
        <taxon>Lentinula</taxon>
    </lineage>
</organism>
<feature type="region of interest" description="Disordered" evidence="1">
    <location>
        <begin position="552"/>
        <end position="586"/>
    </location>
</feature>
<sequence length="754" mass="82083">MPHRIADAAHIAPYLTNRIISHHDQSPEIGKENAGRRRQTKPKKKAASKQDNSFTRGREPNRNYNSTIISRSSCNHNEETRRNEFLHPAQQGRIQEVRYSDGTGIPDYPPPTFQEAMSSPPLSVCPSTTTLGIYNSPGRAMQSYDPPENFPALGSYVNYDSDSDESLEVIEVHRDITQRGEAYQDDEFDIGGRRRALLDDHDPPTPVTSTQSKRRHMSLSPLRLFAHKPIALQERALSAQSASPYSFHRNASFFRSTTSLKTVSAGSFFRLPLSAPSSTSLVKAERKATTKGKERTIEPLQAWEVLEPPTSLMSAVESLTVPPSPDSGSPSPVQTHFFTFNHIPSSDVVLGEPRSHGLSSRQAGSPSRRPYSQNGLSRQRPSLYVSPNVHDPNVVNISLPASGILQNPGTSPPSPSSAPRRMTPSFPLSSQSRGARHPNLLDPQMANPLQLALETPLPPTPVDSTAGRESIDDRSQNGGHVYFAPNVNEASLSLSIDTAKGDTMKTLPHSSSRVTPIDRNKASSIMPYHTDHTSDPQTEKPIPGRLQIAFPSILSSSGPTTGHASARTPTRRHYAGRPLPKTPQSVPSLEATRHIVDSLYAPNPEASKTDSCVGLTFPDGLLIDLDESTPTHCTLRSEMNSPTYTDDVLTCGQNRATTGESTLIGTLVDSKLPELLGASSLRTPDSLHSNSTGLEVSCLGQKESKIRGQSSYDALSLLSEFMPPDEDTKLCHSKDNEATVKSPPLGLADLILTQ</sequence>
<feature type="compositionally biased region" description="Basic residues" evidence="1">
    <location>
        <begin position="36"/>
        <end position="47"/>
    </location>
</feature>
<comment type="caution">
    <text evidence="2">The sequence shown here is derived from an EMBL/GenBank/DDBJ whole genome shotgun (WGS) entry which is preliminary data.</text>
</comment>
<dbReference type="EMBL" id="JANVFU010000003">
    <property type="protein sequence ID" value="KAJ3747688.1"/>
    <property type="molecule type" value="Genomic_DNA"/>
</dbReference>
<dbReference type="Proteomes" id="UP001142393">
    <property type="component" value="Unassembled WGS sequence"/>
</dbReference>
<accession>A0A9W8P6E5</accession>
<feature type="region of interest" description="Disordered" evidence="1">
    <location>
        <begin position="196"/>
        <end position="216"/>
    </location>
</feature>
<feature type="compositionally biased region" description="Basic and acidic residues" evidence="1">
    <location>
        <begin position="76"/>
        <end position="85"/>
    </location>
</feature>
<name>A0A9W8P6E5_9AGAR</name>
<evidence type="ECO:0000256" key="1">
    <source>
        <dbReference type="SAM" id="MobiDB-lite"/>
    </source>
</evidence>
<evidence type="ECO:0000313" key="3">
    <source>
        <dbReference type="Proteomes" id="UP001142393"/>
    </source>
</evidence>
<evidence type="ECO:0000313" key="2">
    <source>
        <dbReference type="EMBL" id="KAJ3747688.1"/>
    </source>
</evidence>
<feature type="region of interest" description="Disordered" evidence="1">
    <location>
        <begin position="18"/>
        <end position="93"/>
    </location>
</feature>
<feature type="compositionally biased region" description="Polar residues" evidence="1">
    <location>
        <begin position="62"/>
        <end position="75"/>
    </location>
</feature>
<feature type="region of interest" description="Disordered" evidence="1">
    <location>
        <begin position="349"/>
        <end position="478"/>
    </location>
</feature>
<feature type="region of interest" description="Disordered" evidence="1">
    <location>
        <begin position="317"/>
        <end position="337"/>
    </location>
</feature>
<protein>
    <submittedName>
        <fullName evidence="2">Uncharacterized protein</fullName>
    </submittedName>
</protein>
<proteinExistence type="predicted"/>
<keyword evidence="3" id="KW-1185">Reference proteome</keyword>